<evidence type="ECO:0000313" key="2">
    <source>
        <dbReference type="EMBL" id="AEA43282.1"/>
    </source>
</evidence>
<proteinExistence type="predicted"/>
<keyword evidence="3" id="KW-1185">Reference proteome</keyword>
<reference evidence="2 3" key="1">
    <citation type="journal article" date="2011" name="Stand. Genomic Sci.">
        <title>Complete genome sequence of the gliding freshwater bacterium Fluviicola taffensis type strain (RW262).</title>
        <authorList>
            <person name="Woyke T."/>
            <person name="Chertkov O."/>
            <person name="Lapidus A."/>
            <person name="Nolan M."/>
            <person name="Lucas S."/>
            <person name="Del Rio T.G."/>
            <person name="Tice H."/>
            <person name="Cheng J.F."/>
            <person name="Tapia R."/>
            <person name="Han C."/>
            <person name="Goodwin L."/>
            <person name="Pitluck S."/>
            <person name="Liolios K."/>
            <person name="Pagani I."/>
            <person name="Ivanova N."/>
            <person name="Huntemann M."/>
            <person name="Mavromatis K."/>
            <person name="Mikhailova N."/>
            <person name="Pati A."/>
            <person name="Chen A."/>
            <person name="Palaniappan K."/>
            <person name="Land M."/>
            <person name="Hauser L."/>
            <person name="Brambilla E.M."/>
            <person name="Rohde M."/>
            <person name="Mwirichia R."/>
            <person name="Sikorski J."/>
            <person name="Tindall B.J."/>
            <person name="Goker M."/>
            <person name="Bristow J."/>
            <person name="Eisen J.A."/>
            <person name="Markowitz V."/>
            <person name="Hugenholtz P."/>
            <person name="Klenk H.P."/>
            <person name="Kyrpides N.C."/>
        </authorList>
    </citation>
    <scope>NUCLEOTIDE SEQUENCE [LARGE SCALE GENOMIC DNA]</scope>
    <source>
        <strain evidence="3">DSM 16823 / RW262 / RW262</strain>
    </source>
</reference>
<feature type="transmembrane region" description="Helical" evidence="1">
    <location>
        <begin position="101"/>
        <end position="125"/>
    </location>
</feature>
<gene>
    <name evidence="2" type="ordered locus">Fluta_1287</name>
</gene>
<dbReference type="EMBL" id="CP002542">
    <property type="protein sequence ID" value="AEA43282.1"/>
    <property type="molecule type" value="Genomic_DNA"/>
</dbReference>
<reference evidence="3" key="2">
    <citation type="submission" date="2011-02" db="EMBL/GenBank/DDBJ databases">
        <title>The complete genome of Fluviicola taffensis DSM 16823.</title>
        <authorList>
            <consortium name="US DOE Joint Genome Institute (JGI-PGF)"/>
            <person name="Lucas S."/>
            <person name="Copeland A."/>
            <person name="Lapidus A."/>
            <person name="Bruce D."/>
            <person name="Goodwin L."/>
            <person name="Pitluck S."/>
            <person name="Kyrpides N."/>
            <person name="Mavromatis K."/>
            <person name="Ivanova N."/>
            <person name="Mikhailova N."/>
            <person name="Pagani I."/>
            <person name="Chertkov O."/>
            <person name="Detter J.C."/>
            <person name="Han C."/>
            <person name="Tapia R."/>
            <person name="Land M."/>
            <person name="Hauser L."/>
            <person name="Markowitz V."/>
            <person name="Cheng J.-F."/>
            <person name="Hugenholtz P."/>
            <person name="Woyke T."/>
            <person name="Wu D."/>
            <person name="Tindall B."/>
            <person name="Pomrenke H.G."/>
            <person name="Brambilla E."/>
            <person name="Klenk H.-P."/>
            <person name="Eisen J.A."/>
        </authorList>
    </citation>
    <scope>NUCLEOTIDE SEQUENCE [LARGE SCALE GENOMIC DNA]</scope>
    <source>
        <strain evidence="3">DSM 16823 / RW262 / RW262</strain>
    </source>
</reference>
<dbReference type="AlphaFoldDB" id="F2IC56"/>
<keyword evidence="1" id="KW-0812">Transmembrane</keyword>
<evidence type="ECO:0000313" key="3">
    <source>
        <dbReference type="Proteomes" id="UP000007463"/>
    </source>
</evidence>
<dbReference type="STRING" id="755732.Fluta_1287"/>
<evidence type="ECO:0000256" key="1">
    <source>
        <dbReference type="SAM" id="Phobius"/>
    </source>
</evidence>
<keyword evidence="1" id="KW-0472">Membrane</keyword>
<dbReference type="HOGENOM" id="CLU_113187_1_0_10"/>
<organism evidence="2 3">
    <name type="scientific">Fluviicola taffensis (strain DSM 16823 / NCIMB 13979 / RW262)</name>
    <dbReference type="NCBI Taxonomy" id="755732"/>
    <lineage>
        <taxon>Bacteria</taxon>
        <taxon>Pseudomonadati</taxon>
        <taxon>Bacteroidota</taxon>
        <taxon>Flavobacteriia</taxon>
        <taxon>Flavobacteriales</taxon>
        <taxon>Crocinitomicaceae</taxon>
        <taxon>Fluviicola</taxon>
    </lineage>
</organism>
<sequence>MPNKYTRFLPFEKYRVVTTLSEEEIIERLKIITRTISKIQFSTRKAAILRSNYDYNGEISGKNFEIWRNINYRNSFIPIITGTVGSKLDKTEIHVSMKLSLLAKIVLIIVLSIACVIFLIGFTFYPFGFKVFIPVFAIILSYLVIFLAFKLEARISKKDLNTIFKAETETNTL</sequence>
<keyword evidence="1" id="KW-1133">Transmembrane helix</keyword>
<protein>
    <submittedName>
        <fullName evidence="2">Uncharacterized protein</fullName>
    </submittedName>
</protein>
<accession>F2IC56</accession>
<dbReference type="eggNOG" id="ENOG5033CFK">
    <property type="taxonomic scope" value="Bacteria"/>
</dbReference>
<dbReference type="Proteomes" id="UP000007463">
    <property type="component" value="Chromosome"/>
</dbReference>
<name>F2IC56_FLUTR</name>
<dbReference type="KEGG" id="fte:Fluta_1287"/>
<feature type="transmembrane region" description="Helical" evidence="1">
    <location>
        <begin position="131"/>
        <end position="149"/>
    </location>
</feature>